<gene>
    <name evidence="3" type="ORF">TS85_11065</name>
</gene>
<reference evidence="3 4" key="2">
    <citation type="submission" date="2015-02" db="EMBL/GenBank/DDBJ databases">
        <title>The complete genome of Sphingomonas hengshuiensis sp. WHSC-8 isolated from soil of Hengshui Lake.</title>
        <authorList>
            <person name="Wei S."/>
            <person name="Guo J."/>
            <person name="Su C."/>
            <person name="Wu R."/>
            <person name="Zhang Z."/>
            <person name="Liang K."/>
            <person name="Li H."/>
            <person name="Wang T."/>
            <person name="Liu H."/>
            <person name="Zhang C."/>
            <person name="Li Z."/>
            <person name="Wang Q."/>
            <person name="Meng J."/>
        </authorList>
    </citation>
    <scope>NUCLEOTIDE SEQUENCE [LARGE SCALE GENOMIC DNA]</scope>
    <source>
        <strain evidence="3 4">WHSC-8</strain>
    </source>
</reference>
<feature type="domain" description="Flagellar hook-length control protein-like C-terminal" evidence="2">
    <location>
        <begin position="404"/>
        <end position="478"/>
    </location>
</feature>
<dbReference type="InterPro" id="IPR021136">
    <property type="entry name" value="Flagellar_hook_control-like_C"/>
</dbReference>
<feature type="compositionally biased region" description="Low complexity" evidence="1">
    <location>
        <begin position="262"/>
        <end position="323"/>
    </location>
</feature>
<reference evidence="3 4" key="1">
    <citation type="journal article" date="2015" name="Int. J. Syst. Evol. Microbiol.">
        <title>Sphingomonas hengshuiensis sp. nov., isolated from lake wetland.</title>
        <authorList>
            <person name="Wei S."/>
            <person name="Wang T."/>
            <person name="Liu H."/>
            <person name="Zhang C."/>
            <person name="Guo J."/>
            <person name="Wang Q."/>
            <person name="Liang K."/>
            <person name="Zhang Z."/>
        </authorList>
    </citation>
    <scope>NUCLEOTIDE SEQUENCE [LARGE SCALE GENOMIC DNA]</scope>
    <source>
        <strain evidence="3 4">WHSC-8</strain>
    </source>
</reference>
<evidence type="ECO:0000256" key="1">
    <source>
        <dbReference type="SAM" id="MobiDB-lite"/>
    </source>
</evidence>
<dbReference type="EMBL" id="CP010836">
    <property type="protein sequence ID" value="AJP72214.1"/>
    <property type="molecule type" value="Genomic_DNA"/>
</dbReference>
<sequence>MNITPFGFPIATPALAVPSFAGGVQGFGALLDATLAQPAGTAPVALPVQPTALAPIEATALAAAPQLGRGLRAPLLGMAPTDASEATTPPALAPTIPAAIEGQMRVAGNVPPPAAASIAAAPLLAEAGPAPEAAPAAKTSTPPSSAVPPPATPIRAPEAPVARAQPEAAPAGDPPPGTAATPAADTPAPRAPIREPAARSRPQPKTSQPAAAPAAAMDTAMDTPEDAATGTAPAAAVQPIAIDTPAPAPLPADAGAPPPAAPDFSAVAVAAATQQPIQPAPAPATAAPAPRKSATAPGTTAAPADAPAMARTATAPGAPADTALKPTPALSPDAGTEHGDTRPDATLPESGDLPAPLPPANQSAPSFATRLAAATPPPALPAEVEIAARPGHLGQTMGVEIARRVEAGDDTLRVRMNPAELGRVDVTLAFDSAGSLKATVSADSARALDLLRQDLPDLARTLDQAGVRTDAQSFRFESRTGSDGQQGQPHPQRGDDARRHQAANDEFEPTPAYRAIRGDGQVDVLA</sequence>
<evidence type="ECO:0000259" key="2">
    <source>
        <dbReference type="Pfam" id="PF02120"/>
    </source>
</evidence>
<dbReference type="Proteomes" id="UP000032300">
    <property type="component" value="Chromosome"/>
</dbReference>
<feature type="region of interest" description="Disordered" evidence="1">
    <location>
        <begin position="130"/>
        <end position="364"/>
    </location>
</feature>
<protein>
    <recommendedName>
        <fullName evidence="2">Flagellar hook-length control protein-like C-terminal domain-containing protein</fullName>
    </recommendedName>
</protein>
<dbReference type="KEGG" id="sphi:TS85_11065"/>
<feature type="compositionally biased region" description="Low complexity" evidence="1">
    <location>
        <begin position="209"/>
        <end position="245"/>
    </location>
</feature>
<accession>A0A7U4J8K4</accession>
<dbReference type="CDD" id="cd17470">
    <property type="entry name" value="T3SS_Flik_C"/>
    <property type="match status" value="1"/>
</dbReference>
<dbReference type="Pfam" id="PF02120">
    <property type="entry name" value="Flg_hook"/>
    <property type="match status" value="1"/>
</dbReference>
<evidence type="ECO:0000313" key="4">
    <source>
        <dbReference type="Proteomes" id="UP000032300"/>
    </source>
</evidence>
<dbReference type="InterPro" id="IPR038610">
    <property type="entry name" value="FliK-like_C_sf"/>
</dbReference>
<feature type="region of interest" description="Disordered" evidence="1">
    <location>
        <begin position="476"/>
        <end position="526"/>
    </location>
</feature>
<dbReference type="Gene3D" id="3.30.750.140">
    <property type="match status" value="1"/>
</dbReference>
<feature type="compositionally biased region" description="Polar residues" evidence="1">
    <location>
        <begin position="479"/>
        <end position="489"/>
    </location>
</feature>
<feature type="compositionally biased region" description="Low complexity" evidence="1">
    <location>
        <begin position="130"/>
        <end position="144"/>
    </location>
</feature>
<evidence type="ECO:0000313" key="3">
    <source>
        <dbReference type="EMBL" id="AJP72214.1"/>
    </source>
</evidence>
<feature type="compositionally biased region" description="Pro residues" evidence="1">
    <location>
        <begin position="246"/>
        <end position="261"/>
    </location>
</feature>
<dbReference type="AlphaFoldDB" id="A0A7U4J8K4"/>
<dbReference type="OrthoDB" id="7203912at2"/>
<proteinExistence type="predicted"/>
<dbReference type="RefSeq" id="WP_044332182.1">
    <property type="nucleotide sequence ID" value="NZ_CP010836.1"/>
</dbReference>
<keyword evidence="4" id="KW-1185">Reference proteome</keyword>
<name>A0A7U4J8K4_9SPHN</name>
<feature type="compositionally biased region" description="Basic and acidic residues" evidence="1">
    <location>
        <begin position="492"/>
        <end position="503"/>
    </location>
</feature>
<organism evidence="3 4">
    <name type="scientific">Sphingomonas hengshuiensis</name>
    <dbReference type="NCBI Taxonomy" id="1609977"/>
    <lineage>
        <taxon>Bacteria</taxon>
        <taxon>Pseudomonadati</taxon>
        <taxon>Pseudomonadota</taxon>
        <taxon>Alphaproteobacteria</taxon>
        <taxon>Sphingomonadales</taxon>
        <taxon>Sphingomonadaceae</taxon>
        <taxon>Sphingomonas</taxon>
    </lineage>
</organism>
<feature type="compositionally biased region" description="Low complexity" evidence="1">
    <location>
        <begin position="178"/>
        <end position="188"/>
    </location>
</feature>